<gene>
    <name evidence="1" type="ORF">AVEN_110003_1</name>
</gene>
<dbReference type="EMBL" id="BGPR01044284">
    <property type="protein sequence ID" value="GBO21014.1"/>
    <property type="molecule type" value="Genomic_DNA"/>
</dbReference>
<keyword evidence="2" id="KW-1185">Reference proteome</keyword>
<name>A0A4Y2V9C1_ARAVE</name>
<sequence length="120" mass="13760">MYCSCKSLTAEVPDHQGTIKQPPPKTFVDPDPVLVRRPLRAFSPTLASAQRLRSPNSRRSILRRNKLILSGIKTPSRAMVPKNYLLYMFPRLADASEGQSWQFVQSKSQTDIQRTHFFEQ</sequence>
<reference evidence="1 2" key="1">
    <citation type="journal article" date="2019" name="Sci. Rep.">
        <title>Orb-weaving spider Araneus ventricosus genome elucidates the spidroin gene catalogue.</title>
        <authorList>
            <person name="Kono N."/>
            <person name="Nakamura H."/>
            <person name="Ohtoshi R."/>
            <person name="Moran D.A.P."/>
            <person name="Shinohara A."/>
            <person name="Yoshida Y."/>
            <person name="Fujiwara M."/>
            <person name="Mori M."/>
            <person name="Tomita M."/>
            <person name="Arakawa K."/>
        </authorList>
    </citation>
    <scope>NUCLEOTIDE SEQUENCE [LARGE SCALE GENOMIC DNA]</scope>
</reference>
<evidence type="ECO:0000313" key="1">
    <source>
        <dbReference type="EMBL" id="GBO21014.1"/>
    </source>
</evidence>
<proteinExistence type="predicted"/>
<accession>A0A4Y2V9C1</accession>
<dbReference type="AlphaFoldDB" id="A0A4Y2V9C1"/>
<evidence type="ECO:0000313" key="2">
    <source>
        <dbReference type="Proteomes" id="UP000499080"/>
    </source>
</evidence>
<protein>
    <submittedName>
        <fullName evidence="1">Uncharacterized protein</fullName>
    </submittedName>
</protein>
<comment type="caution">
    <text evidence="1">The sequence shown here is derived from an EMBL/GenBank/DDBJ whole genome shotgun (WGS) entry which is preliminary data.</text>
</comment>
<organism evidence="1 2">
    <name type="scientific">Araneus ventricosus</name>
    <name type="common">Orbweaver spider</name>
    <name type="synonym">Epeira ventricosa</name>
    <dbReference type="NCBI Taxonomy" id="182803"/>
    <lineage>
        <taxon>Eukaryota</taxon>
        <taxon>Metazoa</taxon>
        <taxon>Ecdysozoa</taxon>
        <taxon>Arthropoda</taxon>
        <taxon>Chelicerata</taxon>
        <taxon>Arachnida</taxon>
        <taxon>Araneae</taxon>
        <taxon>Araneomorphae</taxon>
        <taxon>Entelegynae</taxon>
        <taxon>Araneoidea</taxon>
        <taxon>Araneidae</taxon>
        <taxon>Araneus</taxon>
    </lineage>
</organism>
<dbReference type="Proteomes" id="UP000499080">
    <property type="component" value="Unassembled WGS sequence"/>
</dbReference>